<dbReference type="SMART" id="SM00347">
    <property type="entry name" value="HTH_MARR"/>
    <property type="match status" value="1"/>
</dbReference>
<accession>A0A0A2HJI9</accession>
<dbReference type="OMA" id="IEELWYL"/>
<dbReference type="RefSeq" id="WP_003358480.1">
    <property type="nucleotide sequence ID" value="NZ_AP014696.1"/>
</dbReference>
<dbReference type="PANTHER" id="PTHR42756:SF1">
    <property type="entry name" value="TRANSCRIPTIONAL REPRESSOR OF EMRAB OPERON"/>
    <property type="match status" value="1"/>
</dbReference>
<dbReference type="EMBL" id="SWOY01000001">
    <property type="protein sequence ID" value="NFG16272.1"/>
    <property type="molecule type" value="Genomic_DNA"/>
</dbReference>
<dbReference type="AlphaFoldDB" id="A0A0A2HJI9"/>
<reference evidence="7 10" key="1">
    <citation type="journal article" date="2014" name="J. Infect. Dis.">
        <title>Molecular characterization of a novel botulinum neurotoxin type H gene.</title>
        <authorList>
            <person name="Dover N."/>
            <person name="Barash J.R."/>
            <person name="Hill K.K."/>
            <person name="Xie G."/>
            <person name="Arnon S.S."/>
        </authorList>
    </citation>
    <scope>NUCLEOTIDE SEQUENCE [LARGE SCALE GENOMIC DNA]</scope>
    <source>
        <strain evidence="7 10">IBCA10-7060</strain>
    </source>
</reference>
<dbReference type="InterPro" id="IPR036388">
    <property type="entry name" value="WH-like_DNA-bd_sf"/>
</dbReference>
<proteinExistence type="predicted"/>
<dbReference type="EMBL" id="SWRJ01000003">
    <property type="protein sequence ID" value="NFI22077.1"/>
    <property type="molecule type" value="Genomic_DNA"/>
</dbReference>
<evidence type="ECO:0000313" key="5">
    <source>
        <dbReference type="EMBL" id="NFG16272.1"/>
    </source>
</evidence>
<dbReference type="Proteomes" id="UP000482543">
    <property type="component" value="Unassembled WGS sequence"/>
</dbReference>
<organism evidence="6 9">
    <name type="scientific">Clostridium botulinum</name>
    <dbReference type="NCBI Taxonomy" id="1491"/>
    <lineage>
        <taxon>Bacteria</taxon>
        <taxon>Bacillati</taxon>
        <taxon>Bacillota</taxon>
        <taxon>Clostridia</taxon>
        <taxon>Eubacteriales</taxon>
        <taxon>Clostridiaceae</taxon>
        <taxon>Clostridium</taxon>
    </lineage>
</organism>
<evidence type="ECO:0000256" key="2">
    <source>
        <dbReference type="ARBA" id="ARBA00023125"/>
    </source>
</evidence>
<dbReference type="GO" id="GO:0003700">
    <property type="term" value="F:DNA-binding transcription factor activity"/>
    <property type="evidence" value="ECO:0007669"/>
    <property type="project" value="InterPro"/>
</dbReference>
<name>A0A0A2HJI9_CLOBO</name>
<sequence>MNNTQLNEISQDLYDLLLNLHKKLLNPDELKKKFPLPPSHVKVIVYLKHNGNCSISKIAKDLLISKPNMTPIIDKLISENMVTRYTDSKDRRVIRVELTEKGSIFIKDQEKLVKTLLTEKISNLSSEDLQYLSDHIIGIKNIILKIN</sequence>
<dbReference type="InterPro" id="IPR036390">
    <property type="entry name" value="WH_DNA-bd_sf"/>
</dbReference>
<dbReference type="PANTHER" id="PTHR42756">
    <property type="entry name" value="TRANSCRIPTIONAL REGULATOR, MARR"/>
    <property type="match status" value="1"/>
</dbReference>
<keyword evidence="2" id="KW-0238">DNA-binding</keyword>
<dbReference type="Proteomes" id="UP000663464">
    <property type="component" value="Chromosome"/>
</dbReference>
<feature type="domain" description="HTH marR-type" evidence="4">
    <location>
        <begin position="6"/>
        <end position="141"/>
    </location>
</feature>
<dbReference type="Gene3D" id="1.10.10.10">
    <property type="entry name" value="Winged helix-like DNA-binding domain superfamily/Winged helix DNA-binding domain"/>
    <property type="match status" value="1"/>
</dbReference>
<dbReference type="InterPro" id="IPR000835">
    <property type="entry name" value="HTH_MarR-typ"/>
</dbReference>
<dbReference type="GeneID" id="5187757"/>
<evidence type="ECO:0000313" key="10">
    <source>
        <dbReference type="Proteomes" id="UP000663464"/>
    </source>
</evidence>
<dbReference type="GO" id="GO:0003677">
    <property type="term" value="F:DNA binding"/>
    <property type="evidence" value="ECO:0007669"/>
    <property type="project" value="UniProtKB-KW"/>
</dbReference>
<keyword evidence="1" id="KW-0805">Transcription regulation</keyword>
<reference evidence="8 9" key="2">
    <citation type="submission" date="2019-04" db="EMBL/GenBank/DDBJ databases">
        <title>Genome sequencing of Clostridium botulinum Groups I-IV and Clostridium butyricum.</title>
        <authorList>
            <person name="Brunt J."/>
            <person name="Van Vliet A.H.M."/>
            <person name="Stringer S.C."/>
            <person name="Carter A.T."/>
            <person name="Peck M.W."/>
        </authorList>
    </citation>
    <scope>NUCLEOTIDE SEQUENCE [LARGE SCALE GENOMIC DNA]</scope>
    <source>
        <strain evidence="6 9">IFR 15/034</strain>
        <strain evidence="5 8">IFR 18/037</strain>
    </source>
</reference>
<dbReference type="SUPFAM" id="SSF46785">
    <property type="entry name" value="Winged helix' DNA-binding domain"/>
    <property type="match status" value="1"/>
</dbReference>
<dbReference type="Proteomes" id="UP000478995">
    <property type="component" value="Unassembled WGS sequence"/>
</dbReference>
<dbReference type="PRINTS" id="PR00598">
    <property type="entry name" value="HTHMARR"/>
</dbReference>
<evidence type="ECO:0000256" key="1">
    <source>
        <dbReference type="ARBA" id="ARBA00023015"/>
    </source>
</evidence>
<dbReference type="OrthoDB" id="166070at2"/>
<protein>
    <submittedName>
        <fullName evidence="6">MarR family transcriptional regulator</fullName>
    </submittedName>
</protein>
<evidence type="ECO:0000313" key="8">
    <source>
        <dbReference type="Proteomes" id="UP000478995"/>
    </source>
</evidence>
<keyword evidence="3" id="KW-0804">Transcription</keyword>
<evidence type="ECO:0000313" key="6">
    <source>
        <dbReference type="EMBL" id="NFI22077.1"/>
    </source>
</evidence>
<evidence type="ECO:0000256" key="3">
    <source>
        <dbReference type="ARBA" id="ARBA00023163"/>
    </source>
</evidence>
<dbReference type="EMBL" id="CP069280">
    <property type="protein sequence ID" value="QRI51802.1"/>
    <property type="molecule type" value="Genomic_DNA"/>
</dbReference>
<dbReference type="PROSITE" id="PS50995">
    <property type="entry name" value="HTH_MARR_2"/>
    <property type="match status" value="1"/>
</dbReference>
<evidence type="ECO:0000313" key="7">
    <source>
        <dbReference type="EMBL" id="QRI51802.1"/>
    </source>
</evidence>
<evidence type="ECO:0000259" key="4">
    <source>
        <dbReference type="PROSITE" id="PS50995"/>
    </source>
</evidence>
<reference evidence="7" key="3">
    <citation type="submission" date="2021-02" db="EMBL/GenBank/DDBJ databases">
        <authorList>
            <person name="Dover N."/>
            <person name="Barash J.R."/>
            <person name="Bell J.M."/>
            <person name="Sylvester M.D."/>
            <person name="Arnon S."/>
        </authorList>
    </citation>
    <scope>NUCLEOTIDE SEQUENCE</scope>
    <source>
        <strain evidence="7">IBCA10-7060</strain>
    </source>
</reference>
<evidence type="ECO:0000313" key="9">
    <source>
        <dbReference type="Proteomes" id="UP000482543"/>
    </source>
</evidence>
<dbReference type="Pfam" id="PF01047">
    <property type="entry name" value="MarR"/>
    <property type="match status" value="1"/>
</dbReference>
<gene>
    <name evidence="5" type="ORF">FC794_05595</name>
    <name evidence="6" type="ORF">FC964_11960</name>
    <name evidence="7" type="ORF">JQS73_09985</name>
</gene>